<evidence type="ECO:0000256" key="1">
    <source>
        <dbReference type="SAM" id="MobiDB-lite"/>
    </source>
</evidence>
<evidence type="ECO:0000313" key="3">
    <source>
        <dbReference type="Proteomes" id="UP001235939"/>
    </source>
</evidence>
<evidence type="ECO:0000313" key="2">
    <source>
        <dbReference type="EMBL" id="UYV70394.1"/>
    </source>
</evidence>
<dbReference type="Proteomes" id="UP001235939">
    <property type="component" value="Chromosome 07"/>
</dbReference>
<name>A0ABY6KNF3_9ARAC</name>
<reference evidence="2 3" key="1">
    <citation type="submission" date="2022-01" db="EMBL/GenBank/DDBJ databases">
        <title>A chromosomal length assembly of Cordylochernes scorpioides.</title>
        <authorList>
            <person name="Zeh D."/>
            <person name="Zeh J."/>
        </authorList>
    </citation>
    <scope>NUCLEOTIDE SEQUENCE [LARGE SCALE GENOMIC DNA]</scope>
    <source>
        <strain evidence="2">IN4F17</strain>
        <tissue evidence="2">Whole Body</tissue>
    </source>
</reference>
<dbReference type="EMBL" id="CP092869">
    <property type="protein sequence ID" value="UYV70394.1"/>
    <property type="molecule type" value="Genomic_DNA"/>
</dbReference>
<proteinExistence type="predicted"/>
<organism evidence="2 3">
    <name type="scientific">Cordylochernes scorpioides</name>
    <dbReference type="NCBI Taxonomy" id="51811"/>
    <lineage>
        <taxon>Eukaryota</taxon>
        <taxon>Metazoa</taxon>
        <taxon>Ecdysozoa</taxon>
        <taxon>Arthropoda</taxon>
        <taxon>Chelicerata</taxon>
        <taxon>Arachnida</taxon>
        <taxon>Pseudoscorpiones</taxon>
        <taxon>Cheliferoidea</taxon>
        <taxon>Chernetidae</taxon>
        <taxon>Cordylochernes</taxon>
    </lineage>
</organism>
<keyword evidence="3" id="KW-1185">Reference proteome</keyword>
<protein>
    <submittedName>
        <fullName evidence="2">Uncharacterized protein</fullName>
    </submittedName>
</protein>
<feature type="region of interest" description="Disordered" evidence="1">
    <location>
        <begin position="47"/>
        <end position="80"/>
    </location>
</feature>
<accession>A0ABY6KNF3</accession>
<sequence length="134" mass="15398">MPLQLNEVMDYNPPDNKMYKKHRRLKNIQEISEGWISEFLDRLEQRTIPKTPPLPVPSPDEKGGDGTVTSSLINLGSAGPADSTLSFWRDAALSRSTTFEWFSRFLKGREKVNDDQHNGRPRSLRCEENKLKIK</sequence>
<gene>
    <name evidence="2" type="ORF">LAZ67_7002895</name>
</gene>